<reference evidence="4 5" key="1">
    <citation type="submission" date="2019-04" db="EMBL/GenBank/DDBJ databases">
        <title>Bacillus caeni sp. nov., a bacterium isolated from mangrove sediment.</title>
        <authorList>
            <person name="Huang H."/>
            <person name="Mo K."/>
            <person name="Hu Y."/>
        </authorList>
    </citation>
    <scope>NUCLEOTIDE SEQUENCE [LARGE SCALE GENOMIC DNA]</scope>
    <source>
        <strain evidence="4 5">HB172195</strain>
    </source>
</reference>
<evidence type="ECO:0000256" key="2">
    <source>
        <dbReference type="RuleBase" id="RU364082"/>
    </source>
</evidence>
<dbReference type="GO" id="GO:0008831">
    <property type="term" value="F:dTDP-4-dehydrorhamnose reductase activity"/>
    <property type="evidence" value="ECO:0007669"/>
    <property type="project" value="UniProtKB-EC"/>
</dbReference>
<dbReference type="EMBL" id="SWLG01000006">
    <property type="protein sequence ID" value="TLS37479.1"/>
    <property type="molecule type" value="Genomic_DNA"/>
</dbReference>
<evidence type="ECO:0000313" key="4">
    <source>
        <dbReference type="EMBL" id="TLS37479.1"/>
    </source>
</evidence>
<organism evidence="4 5">
    <name type="scientific">Exobacillus caeni</name>
    <dbReference type="NCBI Taxonomy" id="2574798"/>
    <lineage>
        <taxon>Bacteria</taxon>
        <taxon>Bacillati</taxon>
        <taxon>Bacillota</taxon>
        <taxon>Bacilli</taxon>
        <taxon>Bacillales</taxon>
        <taxon>Guptibacillaceae</taxon>
        <taxon>Exobacillus</taxon>
    </lineage>
</organism>
<dbReference type="OrthoDB" id="9803892at2"/>
<dbReference type="CDD" id="cd05254">
    <property type="entry name" value="dTDP_HR_like_SDR_e"/>
    <property type="match status" value="1"/>
</dbReference>
<evidence type="ECO:0000256" key="1">
    <source>
        <dbReference type="ARBA" id="ARBA00010944"/>
    </source>
</evidence>
<keyword evidence="2" id="KW-0521">NADP</keyword>
<accession>A0A5R9F4R1</accession>
<dbReference type="Pfam" id="PF04321">
    <property type="entry name" value="RmlD_sub_bind"/>
    <property type="match status" value="1"/>
</dbReference>
<evidence type="ECO:0000259" key="3">
    <source>
        <dbReference type="Pfam" id="PF04321"/>
    </source>
</evidence>
<dbReference type="InterPro" id="IPR029903">
    <property type="entry name" value="RmlD-like-bd"/>
</dbReference>
<gene>
    <name evidence="4" type="primary">rfbD</name>
    <name evidence="4" type="ORF">FCL54_10050</name>
</gene>
<comment type="similarity">
    <text evidence="1 2">Belongs to the dTDP-4-dehydrorhamnose reductase family.</text>
</comment>
<dbReference type="Gene3D" id="3.90.25.10">
    <property type="entry name" value="UDP-galactose 4-epimerase, domain 1"/>
    <property type="match status" value="1"/>
</dbReference>
<comment type="caution">
    <text evidence="4">The sequence shown here is derived from an EMBL/GenBank/DDBJ whole genome shotgun (WGS) entry which is preliminary data.</text>
</comment>
<dbReference type="InterPro" id="IPR005913">
    <property type="entry name" value="dTDP_dehydrorham_reduct"/>
</dbReference>
<sequence>MKILVTGVNGQLGKELFRKLSLQYSVVGKAKKELDITNYQEVKNIMEEITPDIVFNAAAYTNVDQCEINRKKALEVNSLGSFYVAKAANSIGAKVFHYSTDYVFDGTAKVPYEEKDMTNPQSMYGLSKWLGEELVLNSGENTIIRTSWLYGHGGKNFVNTMINLAEKNEKIKVVNDQIGSPTYINDLAEVTESLMHKKSGLYHITNSGACSWYIFAKAILEEAGLDSGIIIPTTTREYGAIAPRPSFSILDNLAMRQENINSLRPWQEALRDYIRKELTR</sequence>
<comment type="function">
    <text evidence="2">Catalyzes the reduction of dTDP-6-deoxy-L-lyxo-4-hexulose to yield dTDP-L-rhamnose.</text>
</comment>
<name>A0A5R9F4R1_9BACL</name>
<dbReference type="Gene3D" id="3.40.50.720">
    <property type="entry name" value="NAD(P)-binding Rossmann-like Domain"/>
    <property type="match status" value="1"/>
</dbReference>
<proteinExistence type="inferred from homology"/>
<dbReference type="AlphaFoldDB" id="A0A5R9F4R1"/>
<dbReference type="GO" id="GO:0019305">
    <property type="term" value="P:dTDP-rhamnose biosynthetic process"/>
    <property type="evidence" value="ECO:0007669"/>
    <property type="project" value="UniProtKB-UniPathway"/>
</dbReference>
<dbReference type="EC" id="1.1.1.133" evidence="2"/>
<dbReference type="UniPathway" id="UPA00124"/>
<dbReference type="PANTHER" id="PTHR10491:SF4">
    <property type="entry name" value="METHIONINE ADENOSYLTRANSFERASE 2 SUBUNIT BETA"/>
    <property type="match status" value="1"/>
</dbReference>
<dbReference type="Proteomes" id="UP000308230">
    <property type="component" value="Unassembled WGS sequence"/>
</dbReference>
<dbReference type="InterPro" id="IPR036291">
    <property type="entry name" value="NAD(P)-bd_dom_sf"/>
</dbReference>
<protein>
    <recommendedName>
        <fullName evidence="2">dTDP-4-dehydrorhamnose reductase</fullName>
        <ecNumber evidence="2">1.1.1.133</ecNumber>
    </recommendedName>
</protein>
<dbReference type="GO" id="GO:0005829">
    <property type="term" value="C:cytosol"/>
    <property type="evidence" value="ECO:0007669"/>
    <property type="project" value="TreeGrafter"/>
</dbReference>
<comment type="pathway">
    <text evidence="2">Carbohydrate biosynthesis; dTDP-L-rhamnose biosynthesis.</text>
</comment>
<dbReference type="NCBIfam" id="TIGR01214">
    <property type="entry name" value="rmlD"/>
    <property type="match status" value="1"/>
</dbReference>
<keyword evidence="5" id="KW-1185">Reference proteome</keyword>
<keyword evidence="2 4" id="KW-0560">Oxidoreductase</keyword>
<evidence type="ECO:0000313" key="5">
    <source>
        <dbReference type="Proteomes" id="UP000308230"/>
    </source>
</evidence>
<dbReference type="SUPFAM" id="SSF51735">
    <property type="entry name" value="NAD(P)-binding Rossmann-fold domains"/>
    <property type="match status" value="1"/>
</dbReference>
<feature type="domain" description="RmlD-like substrate binding" evidence="3">
    <location>
        <begin position="1"/>
        <end position="276"/>
    </location>
</feature>
<dbReference type="RefSeq" id="WP_138125946.1">
    <property type="nucleotide sequence ID" value="NZ_SWLG01000006.1"/>
</dbReference>
<dbReference type="PANTHER" id="PTHR10491">
    <property type="entry name" value="DTDP-4-DEHYDRORHAMNOSE REDUCTASE"/>
    <property type="match status" value="1"/>
</dbReference>